<dbReference type="EMBL" id="CQQC01001931">
    <property type="protein sequence ID" value="CNW35694.1"/>
    <property type="molecule type" value="Genomic_DNA"/>
</dbReference>
<evidence type="ECO:0000313" key="4">
    <source>
        <dbReference type="Proteomes" id="UP000039217"/>
    </source>
</evidence>
<accession>A0A654U4V8</accession>
<proteinExistence type="predicted"/>
<evidence type="ECO:0000313" key="6">
    <source>
        <dbReference type="Proteomes" id="UP000048289"/>
    </source>
</evidence>
<dbReference type="EMBL" id="CGCX01001607">
    <property type="protein sequence ID" value="CFR98243.1"/>
    <property type="molecule type" value="Genomic_DNA"/>
</dbReference>
<evidence type="ECO:0000313" key="5">
    <source>
        <dbReference type="Proteomes" id="UP000046680"/>
    </source>
</evidence>
<organism evidence="2 5">
    <name type="scientific">Mycobacterium tuberculosis</name>
    <dbReference type="NCBI Taxonomy" id="1773"/>
    <lineage>
        <taxon>Bacteria</taxon>
        <taxon>Bacillati</taxon>
        <taxon>Actinomycetota</taxon>
        <taxon>Actinomycetes</taxon>
        <taxon>Mycobacteriales</taxon>
        <taxon>Mycobacteriaceae</taxon>
        <taxon>Mycobacterium</taxon>
        <taxon>Mycobacterium tuberculosis complex</taxon>
    </lineage>
</organism>
<gene>
    <name evidence="2" type="ORF">ERS007657_03376</name>
    <name evidence="3" type="ORF">ERS007661_03876</name>
    <name evidence="1" type="ORF">ERS007681_00287</name>
</gene>
<evidence type="ECO:0000313" key="1">
    <source>
        <dbReference type="EMBL" id="CFE35406.1"/>
    </source>
</evidence>
<sequence>MYSGLYLNSRLVVGARMSAAPTRLSRLLPSRLVPALDSPMALSSKASSCVE</sequence>
<dbReference type="Proteomes" id="UP000039217">
    <property type="component" value="Unassembled WGS sequence"/>
</dbReference>
<evidence type="ECO:0000313" key="2">
    <source>
        <dbReference type="EMBL" id="CFR98243.1"/>
    </source>
</evidence>
<dbReference type="AlphaFoldDB" id="A0A654U4V8"/>
<dbReference type="EMBL" id="CFOE01000019">
    <property type="protein sequence ID" value="CFE35406.1"/>
    <property type="molecule type" value="Genomic_DNA"/>
</dbReference>
<name>A0A654U4V8_MYCTX</name>
<protein>
    <submittedName>
        <fullName evidence="2">Uncharacterized protein</fullName>
    </submittedName>
</protein>
<dbReference type="Proteomes" id="UP000046680">
    <property type="component" value="Unassembled WGS sequence"/>
</dbReference>
<evidence type="ECO:0000313" key="3">
    <source>
        <dbReference type="EMBL" id="CNW35694.1"/>
    </source>
</evidence>
<dbReference type="Proteomes" id="UP000048289">
    <property type="component" value="Unassembled WGS sequence"/>
</dbReference>
<reference evidence="4 5" key="1">
    <citation type="submission" date="2015-03" db="EMBL/GenBank/DDBJ databases">
        <authorList>
            <consortium name="Pathogen Informatics"/>
        </authorList>
    </citation>
    <scope>NUCLEOTIDE SEQUENCE [LARGE SCALE GENOMIC DNA]</scope>
    <source>
        <strain evidence="2 5">C09601061</strain>
        <strain evidence="3 4">D00501624</strain>
        <strain evidence="1 6">G09901357</strain>
    </source>
</reference>